<proteinExistence type="predicted"/>
<organism evidence="1 2">
    <name type="scientific">Striga asiatica</name>
    <name type="common">Asiatic witchweed</name>
    <name type="synonym">Buchnera asiatica</name>
    <dbReference type="NCBI Taxonomy" id="4170"/>
    <lineage>
        <taxon>Eukaryota</taxon>
        <taxon>Viridiplantae</taxon>
        <taxon>Streptophyta</taxon>
        <taxon>Embryophyta</taxon>
        <taxon>Tracheophyta</taxon>
        <taxon>Spermatophyta</taxon>
        <taxon>Magnoliopsida</taxon>
        <taxon>eudicotyledons</taxon>
        <taxon>Gunneridae</taxon>
        <taxon>Pentapetalae</taxon>
        <taxon>asterids</taxon>
        <taxon>lamiids</taxon>
        <taxon>Lamiales</taxon>
        <taxon>Orobanchaceae</taxon>
        <taxon>Buchnereae</taxon>
        <taxon>Striga</taxon>
    </lineage>
</organism>
<dbReference type="AlphaFoldDB" id="A0A5A7QQK2"/>
<evidence type="ECO:0000313" key="2">
    <source>
        <dbReference type="Proteomes" id="UP000325081"/>
    </source>
</evidence>
<name>A0A5A7QQK2_STRAF</name>
<gene>
    <name evidence="1" type="ORF">STAS_23168</name>
</gene>
<evidence type="ECO:0000313" key="1">
    <source>
        <dbReference type="EMBL" id="GER46171.1"/>
    </source>
</evidence>
<dbReference type="EMBL" id="BKCP01007405">
    <property type="protein sequence ID" value="GER46171.1"/>
    <property type="molecule type" value="Genomic_DNA"/>
</dbReference>
<dbReference type="Proteomes" id="UP000325081">
    <property type="component" value="Unassembled WGS sequence"/>
</dbReference>
<keyword evidence="2" id="KW-1185">Reference proteome</keyword>
<reference evidence="2" key="1">
    <citation type="journal article" date="2019" name="Curr. Biol.">
        <title>Genome Sequence of Striga asiatica Provides Insight into the Evolution of Plant Parasitism.</title>
        <authorList>
            <person name="Yoshida S."/>
            <person name="Kim S."/>
            <person name="Wafula E.K."/>
            <person name="Tanskanen J."/>
            <person name="Kim Y.M."/>
            <person name="Honaas L."/>
            <person name="Yang Z."/>
            <person name="Spallek T."/>
            <person name="Conn C.E."/>
            <person name="Ichihashi Y."/>
            <person name="Cheong K."/>
            <person name="Cui S."/>
            <person name="Der J.P."/>
            <person name="Gundlach H."/>
            <person name="Jiao Y."/>
            <person name="Hori C."/>
            <person name="Ishida J.K."/>
            <person name="Kasahara H."/>
            <person name="Kiba T."/>
            <person name="Kim M.S."/>
            <person name="Koo N."/>
            <person name="Laohavisit A."/>
            <person name="Lee Y.H."/>
            <person name="Lumba S."/>
            <person name="McCourt P."/>
            <person name="Mortimer J.C."/>
            <person name="Mutuku J.M."/>
            <person name="Nomura T."/>
            <person name="Sasaki-Sekimoto Y."/>
            <person name="Seto Y."/>
            <person name="Wang Y."/>
            <person name="Wakatake T."/>
            <person name="Sakakibara H."/>
            <person name="Demura T."/>
            <person name="Yamaguchi S."/>
            <person name="Yoneyama K."/>
            <person name="Manabe R.I."/>
            <person name="Nelson D.C."/>
            <person name="Schulman A.H."/>
            <person name="Timko M.P."/>
            <person name="dePamphilis C.W."/>
            <person name="Choi D."/>
            <person name="Shirasu K."/>
        </authorList>
    </citation>
    <scope>NUCLEOTIDE SEQUENCE [LARGE SCALE GENOMIC DNA]</scope>
    <source>
        <strain evidence="2">cv. UVA1</strain>
    </source>
</reference>
<protein>
    <submittedName>
        <fullName evidence="1">mRNA splicing factor</fullName>
    </submittedName>
</protein>
<comment type="caution">
    <text evidence="1">The sequence shown here is derived from an EMBL/GenBank/DDBJ whole genome shotgun (WGS) entry which is preliminary data.</text>
</comment>
<accession>A0A5A7QQK2</accession>
<sequence>MASSHSQARPIQEAPFMPTFRSKEEFDRYIRDLVQGAASQPFSIEFMCHCLNTDRLISSLLLTRGMEIKAPPFFRFLSFYGSWRVNGKSITIQVGTQGPHQQAGRKILKLASSLSHSKKEKDESQGLNRD</sequence>